<sequence>MDQNQDSDKLVNLKSLNTDSEKVTNLKSINADSEKLANLKSLNSLLVKETVERREQVDSLLKSKKELEIEIDLLKKQSDETQIQKSVMIEFMNKEVEQEKEKLKEKVWREKDVLKGLLDEKIREIGEVSSDFQRYRDDVEKDLDLKRSEVEMFKSVVFDLEKGNEDVNKEIKKIRFEKNEVLEKKNELEKRIEELSREMVEVVKGRGEIEKVKFEQDVEIRELKKSVDVLNAELVQARGVLDRGVIEKDEILKRLSVQTKEMERVKVQILELEKCNSATEMELGKLRNERRGLMDERKERERKFEGVLKEKTMIEQNMVEMSKLVEELKGDIKRIDGEKEVIEQEKTKDEIMIAELEKEVERLQVVMQNAQKEEANLHSVVANLEKKNVEALEKQEQTQLEVEALVREKTEIQKSFELLMEEKNSISKNLETALNQLKSEKSKMADIINEKAAIEKAKSVREVEIDNLQKQVCDLQSDVSTLEESHREQAEANAKLQAEAKQYQYELISVTAERDDVRNESISKAKEEERLRSEVLELGKRIGEAHQNLEQVMIEHRHLSEEKKEMKAHIGTLTEEKKELQHMLEKAEEGTEAFETKMKLSETCTGQALQMLKHTVELVCRHEDAEMDGKEEMTIINGDKIAEQIQPFAAELEAIRKAFKNKKGNVDDMNKQFESLRLSIVQAQKKKKMWAWLSYVSTFFTAAAVAYAARVR</sequence>
<feature type="coiled-coil region" evidence="1">
    <location>
        <begin position="164"/>
        <end position="240"/>
    </location>
</feature>
<feature type="coiled-coil region" evidence="1">
    <location>
        <begin position="276"/>
        <end position="513"/>
    </location>
</feature>
<organism evidence="3 4">
    <name type="scientific">Thalictrum thalictroides</name>
    <name type="common">Rue-anemone</name>
    <name type="synonym">Anemone thalictroides</name>
    <dbReference type="NCBI Taxonomy" id="46969"/>
    <lineage>
        <taxon>Eukaryota</taxon>
        <taxon>Viridiplantae</taxon>
        <taxon>Streptophyta</taxon>
        <taxon>Embryophyta</taxon>
        <taxon>Tracheophyta</taxon>
        <taxon>Spermatophyta</taxon>
        <taxon>Magnoliopsida</taxon>
        <taxon>Ranunculales</taxon>
        <taxon>Ranunculaceae</taxon>
        <taxon>Thalictroideae</taxon>
        <taxon>Thalictrum</taxon>
    </lineage>
</organism>
<feature type="coiled-coil region" evidence="1">
    <location>
        <begin position="57"/>
        <end position="113"/>
    </location>
</feature>
<feature type="transmembrane region" description="Helical" evidence="2">
    <location>
        <begin position="689"/>
        <end position="709"/>
    </location>
</feature>
<keyword evidence="1" id="KW-0175">Coiled coil</keyword>
<evidence type="ECO:0000313" key="3">
    <source>
        <dbReference type="EMBL" id="KAF5199774.1"/>
    </source>
</evidence>
<evidence type="ECO:0000313" key="4">
    <source>
        <dbReference type="Proteomes" id="UP000554482"/>
    </source>
</evidence>
<comment type="caution">
    <text evidence="3">The sequence shown here is derived from an EMBL/GenBank/DDBJ whole genome shotgun (WGS) entry which is preliminary data.</text>
</comment>
<feature type="coiled-coil region" evidence="1">
    <location>
        <begin position="652"/>
        <end position="686"/>
    </location>
</feature>
<keyword evidence="2" id="KW-0812">Transmembrane</keyword>
<gene>
    <name evidence="3" type="ORF">FRX31_010638</name>
</gene>
<dbReference type="OrthoDB" id="689590at2759"/>
<proteinExistence type="predicted"/>
<dbReference type="Proteomes" id="UP000554482">
    <property type="component" value="Unassembled WGS sequence"/>
</dbReference>
<dbReference type="AlphaFoldDB" id="A0A7J6WQX0"/>
<feature type="coiled-coil region" evidence="1">
    <location>
        <begin position="549"/>
        <end position="597"/>
    </location>
</feature>
<reference evidence="3 4" key="1">
    <citation type="submission" date="2020-06" db="EMBL/GenBank/DDBJ databases">
        <title>Transcriptomic and genomic resources for Thalictrum thalictroides and T. hernandezii: Facilitating candidate gene discovery in an emerging model plant lineage.</title>
        <authorList>
            <person name="Arias T."/>
            <person name="Riano-Pachon D.M."/>
            <person name="Di Stilio V.S."/>
        </authorList>
    </citation>
    <scope>NUCLEOTIDE SEQUENCE [LARGE SCALE GENOMIC DNA]</scope>
    <source>
        <strain evidence="4">cv. WT478/WT964</strain>
        <tissue evidence="3">Leaves</tissue>
    </source>
</reference>
<keyword evidence="4" id="KW-1185">Reference proteome</keyword>
<evidence type="ECO:0000256" key="1">
    <source>
        <dbReference type="SAM" id="Coils"/>
    </source>
</evidence>
<dbReference type="EMBL" id="JABWDY010011461">
    <property type="protein sequence ID" value="KAF5199774.1"/>
    <property type="molecule type" value="Genomic_DNA"/>
</dbReference>
<accession>A0A7J6WQX0</accession>
<protein>
    <submittedName>
        <fullName evidence="3">Myosin-9</fullName>
    </submittedName>
</protein>
<name>A0A7J6WQX0_THATH</name>
<keyword evidence="2" id="KW-0472">Membrane</keyword>
<keyword evidence="2" id="KW-1133">Transmembrane helix</keyword>
<evidence type="ECO:0000256" key="2">
    <source>
        <dbReference type="SAM" id="Phobius"/>
    </source>
</evidence>